<dbReference type="Proteomes" id="UP000267003">
    <property type="component" value="Unassembled WGS sequence"/>
</dbReference>
<keyword evidence="1" id="KW-0732">Signal</keyword>
<feature type="chain" id="PRO_5017188136" evidence="1">
    <location>
        <begin position="28"/>
        <end position="238"/>
    </location>
</feature>
<dbReference type="RefSeq" id="WP_120555415.1">
    <property type="nucleotide sequence ID" value="NZ_RAWK01000056.1"/>
</dbReference>
<dbReference type="OrthoDB" id="5503189at2"/>
<keyword evidence="3" id="KW-1185">Reference proteome</keyword>
<gene>
    <name evidence="2" type="ORF">D7W81_11565</name>
</gene>
<proteinExistence type="predicted"/>
<protein>
    <submittedName>
        <fullName evidence="2">Uncharacterized protein</fullName>
    </submittedName>
</protein>
<dbReference type="AlphaFoldDB" id="A0A3A8QKV1"/>
<sequence>MPLFMMKSGIRAAVLLSVCLAGRTAWSEEVQLTVQDVPQPLAAAVKQLETREGWGITYEEPPDRPMPKGSITLTYAVTYASRADSKLQEEVLTRLLAQQTGKDTPRFRLVQAGGLWHVTPEQGSPLETPITLSRQERSLGELLQLLCAEVSKQGGTQVELGTTAGLRLETRVTLEAVTREPARAVLARLLNSPPRRAAWTLRAQGPERKYVLAPHRIFRLTGSPMPAAGNAPGPAPVK</sequence>
<feature type="signal peptide" evidence="1">
    <location>
        <begin position="1"/>
        <end position="27"/>
    </location>
</feature>
<comment type="caution">
    <text evidence="2">The sequence shown here is derived from an EMBL/GenBank/DDBJ whole genome shotgun (WGS) entry which is preliminary data.</text>
</comment>
<evidence type="ECO:0000256" key="1">
    <source>
        <dbReference type="SAM" id="SignalP"/>
    </source>
</evidence>
<reference evidence="3" key="1">
    <citation type="submission" date="2018-09" db="EMBL/GenBank/DDBJ databases">
        <authorList>
            <person name="Livingstone P.G."/>
            <person name="Whitworth D.E."/>
        </authorList>
    </citation>
    <scope>NUCLEOTIDE SEQUENCE [LARGE SCALE GENOMIC DNA]</scope>
    <source>
        <strain evidence="3">AB050A</strain>
    </source>
</reference>
<dbReference type="EMBL" id="RAWK01000056">
    <property type="protein sequence ID" value="RKH69127.1"/>
    <property type="molecule type" value="Genomic_DNA"/>
</dbReference>
<accession>A0A3A8QKV1</accession>
<organism evidence="2 3">
    <name type="scientific">Corallococcus aberystwythensis</name>
    <dbReference type="NCBI Taxonomy" id="2316722"/>
    <lineage>
        <taxon>Bacteria</taxon>
        <taxon>Pseudomonadati</taxon>
        <taxon>Myxococcota</taxon>
        <taxon>Myxococcia</taxon>
        <taxon>Myxococcales</taxon>
        <taxon>Cystobacterineae</taxon>
        <taxon>Myxococcaceae</taxon>
        <taxon>Corallococcus</taxon>
    </lineage>
</organism>
<evidence type="ECO:0000313" key="2">
    <source>
        <dbReference type="EMBL" id="RKH69127.1"/>
    </source>
</evidence>
<name>A0A3A8QKV1_9BACT</name>
<evidence type="ECO:0000313" key="3">
    <source>
        <dbReference type="Proteomes" id="UP000267003"/>
    </source>
</evidence>